<evidence type="ECO:0000259" key="10">
    <source>
        <dbReference type="PROSITE" id="PS51194"/>
    </source>
</evidence>
<dbReference type="PRINTS" id="PR00868">
    <property type="entry name" value="DNAPOLI"/>
</dbReference>
<dbReference type="InterPro" id="IPR002298">
    <property type="entry name" value="DNA_polymerase_A"/>
</dbReference>
<dbReference type="OrthoDB" id="2320933at2759"/>
<dbReference type="Pfam" id="PF25453">
    <property type="entry name" value="DUF7898"/>
    <property type="match status" value="1"/>
</dbReference>
<gene>
    <name evidence="11" type="ORF">DGAL_LOCUS6692</name>
</gene>
<dbReference type="InterPro" id="IPR001650">
    <property type="entry name" value="Helicase_C-like"/>
</dbReference>
<evidence type="ECO:0000256" key="4">
    <source>
        <dbReference type="ARBA" id="ARBA00022741"/>
    </source>
</evidence>
<feature type="region of interest" description="Disordered" evidence="8">
    <location>
        <begin position="967"/>
        <end position="993"/>
    </location>
</feature>
<dbReference type="Pfam" id="PF00476">
    <property type="entry name" value="DNA_pol_A"/>
    <property type="match status" value="1"/>
</dbReference>
<dbReference type="Gene3D" id="1.20.1060.10">
    <property type="entry name" value="Taq DNA Polymerase, Chain T, domain 4"/>
    <property type="match status" value="1"/>
</dbReference>
<dbReference type="GO" id="GO:0097681">
    <property type="term" value="P:double-strand break repair via alternative nonhomologous end joining"/>
    <property type="evidence" value="ECO:0007669"/>
    <property type="project" value="TreeGrafter"/>
</dbReference>
<dbReference type="Pfam" id="PF00271">
    <property type="entry name" value="Helicase_C"/>
    <property type="match status" value="1"/>
</dbReference>
<dbReference type="InterPro" id="IPR036397">
    <property type="entry name" value="RNaseH_sf"/>
</dbReference>
<dbReference type="Pfam" id="PF00270">
    <property type="entry name" value="DEAD"/>
    <property type="match status" value="1"/>
</dbReference>
<dbReference type="FunFam" id="3.40.50.300:FF:000885">
    <property type="entry name" value="DNA polymerase theta"/>
    <property type="match status" value="1"/>
</dbReference>
<evidence type="ECO:0000256" key="6">
    <source>
        <dbReference type="ARBA" id="ARBA00022932"/>
    </source>
</evidence>
<dbReference type="InterPro" id="IPR019760">
    <property type="entry name" value="DNA-dir_DNA_pol_A_CS"/>
</dbReference>
<dbReference type="PROSITE" id="PS51194">
    <property type="entry name" value="HELICASE_CTER"/>
    <property type="match status" value="1"/>
</dbReference>
<dbReference type="SMART" id="SM00490">
    <property type="entry name" value="HELICc"/>
    <property type="match status" value="1"/>
</dbReference>
<feature type="compositionally biased region" description="Polar residues" evidence="8">
    <location>
        <begin position="1035"/>
        <end position="1055"/>
    </location>
</feature>
<feature type="domain" description="Helicase ATP-binding" evidence="9">
    <location>
        <begin position="183"/>
        <end position="358"/>
    </location>
</feature>
<dbReference type="PANTHER" id="PTHR10133:SF62">
    <property type="entry name" value="DNA POLYMERASE THETA"/>
    <property type="match status" value="1"/>
</dbReference>
<dbReference type="InterPro" id="IPR057220">
    <property type="entry name" value="DUF7898"/>
</dbReference>
<dbReference type="Proteomes" id="UP000789390">
    <property type="component" value="Unassembled WGS sequence"/>
</dbReference>
<dbReference type="SMART" id="SM00487">
    <property type="entry name" value="DEXDc"/>
    <property type="match status" value="1"/>
</dbReference>
<sequence>MSMNLSWGASLGSQLLAEISLLEANAKVINENHEHSTTQHSNRMSIVAGSSHSSAVHEENSLGNESPNLLNAQSQCSKLSTDNNIASCSTSIAGLFGSSPSEINSGTSSVLEKRTNSSSVSAPLSCSTPVAHPAVSLRKASLRSSSILKLQLQNWGLPSAVVEKYAEKKITTLFPWQVDCLQTGKVLTGSNLIYSAPTSSGKTLVSELLMLKKVIDLKKKAIYILPFVAVAREKTRFLKNVTEDVGIRVESFAGSSSPPGGLKNCDIAICTIEKANSLVNRLIEDCSLEQIGIIVVDELHLIGDSHRGYLLELLLTKILYATSRSVSRFPIQIVGMSATLPSLEVLAKWLRADLYRTDFRPIALKEHIKIGTDIFNPDFRLITKIDQARLVPNDIEHLIYLCLETMLDGHSVLIFCPTKNWCEKMAQNISAEFFNLGSNVTSNYCTILRQQLKGDLLAQVLERLKATPAGLDPVLGQTIRFGVAFHHAGLTTEERENIEGAFRHSVIRVLVATSTLSSGVNLPARRVIIRTPIFHGTVMDPLVYRQMIGRAGRFGVDTDGDSYLICQASEKHQVQRMFNAVPPPLKSCLLLDSTPTTDLSATVTSSMKRAMLEVIATGSASTEDDLKLYASCTLLAVLNDVPDAAIQACVTWLVSNEFIRRQIVDNGKERLTPTQLGLACLASSLSPDESLVLLEELKTARRGLILDSDLHLVYQITPTYVSDQMTQIDWLHYLTIWEELNESQKRIGEAVGVEERFLIRAMKGTVTTTAPRQSRQMAIHRRFYTALALHELMNEVRLANVAQTYKMNKGTLQSLQQQTATFAGMVTIFCHRLGWNTLYVLLEHFQSRLLFGVQLELCDLMRLPSMLSHTARLLYDAGLTNVSSVATASPENIEVLLKNACPFKSAKETEEAKKLGETDVDADVLVAEARKVLQLELGVKIQWNDKVNNEPVLPKLSQEKLRPSLLPLDIPSPVEKNSSTKLPCRNSPKSSTPILEESPIFQKTFSPPAIIKSATKENLKPANITPDMFAESSIDSSSQSLAVESQHRSPTNQGVIQVPPRTPLTKAAGILESLRLSDDELFDTIRTPPFAACAEKLAPVTEKPFLKCSKRRVSVEDISYIEATPPPNRQSISRLVTKKCKFSTPPASILQPKKEVHSPLAISFSSDDSSIIPSSMPVSKFKIDEIITGSRLQFFIKESMRQNCLAIIVYKEKNSIMGIAVAWSCLCVNYIQLRERFDSNLDMAKVSKLKSWLEALIRMKVEFIVYDIRLTTNDLRPLFHNLLSEMLFRDVDLCQWLLEPSSSSVSLQKLSKMYSQQGSPTKTYRGREKILHECCSLLDIFHQIKQRLGKEELLQPFIDVEMPVVAAMLRMEQTGIAFDRPNCELILQILRNHLKMLEEAAHRLAGRPFSLASTKEVSKVIASLNLCIEGKNPQSFINPLKKKFQPPSASKASLIKLGRIHPLPRVVVEFRKVSAIIQTIICPLLQASTFHLAGVERIAGECEFRNATGRINIVQPNLQHIPRPFSLSDGQMINVRTAFHAVPGTTLLSADYSQLELRILAHLSEDTGLCSVLSKPNGDVFRGIVSVWKKKKQEQVSDDERQQAKQICYGIVYGMGCKTLAEQLEVSEEEAQVFVDSFHSTYPNIEKFITNTISTCRSKGFVMTLLGRRRFLPSINSNNASQRAQAERQAVNTKIQGSAADLVKTAVILLNHSLNEKLTDVHLVHQIHDELLFQIPTNSIERAARIVRHCMETAIPLKIRLPVAIKIGKTWGTMEPYTI</sequence>
<feature type="compositionally biased region" description="Polar residues" evidence="8">
    <location>
        <begin position="975"/>
        <end position="993"/>
    </location>
</feature>
<evidence type="ECO:0000256" key="8">
    <source>
        <dbReference type="SAM" id="MobiDB-lite"/>
    </source>
</evidence>
<dbReference type="FunFam" id="3.40.50.300:FF:000753">
    <property type="entry name" value="Polymerase (DNA directed), theta"/>
    <property type="match status" value="1"/>
</dbReference>
<dbReference type="InterPro" id="IPR043502">
    <property type="entry name" value="DNA/RNA_pol_sf"/>
</dbReference>
<dbReference type="Pfam" id="PF21099">
    <property type="entry name" value="POLQ_helical"/>
    <property type="match status" value="1"/>
</dbReference>
<dbReference type="EMBL" id="CAKKLH010000124">
    <property type="protein sequence ID" value="CAH0103980.1"/>
    <property type="molecule type" value="Genomic_DNA"/>
</dbReference>
<evidence type="ECO:0000256" key="1">
    <source>
        <dbReference type="ARBA" id="ARBA00012417"/>
    </source>
</evidence>
<keyword evidence="3" id="KW-0548">Nucleotidyltransferase</keyword>
<dbReference type="FunFam" id="1.10.150.20:FF:000002">
    <property type="entry name" value="DNA polymerase I"/>
    <property type="match status" value="1"/>
</dbReference>
<dbReference type="PANTHER" id="PTHR10133">
    <property type="entry name" value="DNA POLYMERASE I"/>
    <property type="match status" value="1"/>
</dbReference>
<keyword evidence="5" id="KW-0067">ATP-binding</keyword>
<accession>A0A8J2RVS4</accession>
<dbReference type="InterPro" id="IPR011545">
    <property type="entry name" value="DEAD/DEAH_box_helicase_dom"/>
</dbReference>
<dbReference type="Gene3D" id="3.40.50.300">
    <property type="entry name" value="P-loop containing nucleotide triphosphate hydrolases"/>
    <property type="match status" value="2"/>
</dbReference>
<comment type="caution">
    <text evidence="11">The sequence shown here is derived from an EMBL/GenBank/DDBJ whole genome shotgun (WGS) entry which is preliminary data.</text>
</comment>
<dbReference type="Gene3D" id="3.30.420.10">
    <property type="entry name" value="Ribonuclease H-like superfamily/Ribonuclease H"/>
    <property type="match status" value="1"/>
</dbReference>
<evidence type="ECO:0000256" key="5">
    <source>
        <dbReference type="ARBA" id="ARBA00022840"/>
    </source>
</evidence>
<dbReference type="PROSITE" id="PS00447">
    <property type="entry name" value="DNA_POLYMERASE_A"/>
    <property type="match status" value="1"/>
</dbReference>
<dbReference type="InterPro" id="IPR046931">
    <property type="entry name" value="HTH_61"/>
</dbReference>
<protein>
    <recommendedName>
        <fullName evidence="1">DNA-directed DNA polymerase</fullName>
        <ecNumber evidence="1">2.7.7.7</ecNumber>
    </recommendedName>
</protein>
<evidence type="ECO:0000256" key="7">
    <source>
        <dbReference type="ARBA" id="ARBA00049244"/>
    </source>
</evidence>
<dbReference type="SUPFAM" id="SSF52540">
    <property type="entry name" value="P-loop containing nucleoside triphosphate hydrolases"/>
    <property type="match status" value="1"/>
</dbReference>
<proteinExistence type="predicted"/>
<dbReference type="GO" id="GO:0003887">
    <property type="term" value="F:DNA-directed DNA polymerase activity"/>
    <property type="evidence" value="ECO:0007669"/>
    <property type="project" value="UniProtKB-KW"/>
</dbReference>
<keyword evidence="2" id="KW-0808">Transferase</keyword>
<dbReference type="CDD" id="cd08638">
    <property type="entry name" value="DNA_pol_A_theta"/>
    <property type="match status" value="1"/>
</dbReference>
<dbReference type="InterPro" id="IPR014001">
    <property type="entry name" value="Helicase_ATP-bd"/>
</dbReference>
<dbReference type="Gene3D" id="1.10.3380.20">
    <property type="match status" value="1"/>
</dbReference>
<dbReference type="GO" id="GO:0003677">
    <property type="term" value="F:DNA binding"/>
    <property type="evidence" value="ECO:0007669"/>
    <property type="project" value="InterPro"/>
</dbReference>
<dbReference type="Gene3D" id="1.10.150.20">
    <property type="entry name" value="5' to 3' exonuclease, C-terminal subdomain"/>
    <property type="match status" value="1"/>
</dbReference>
<dbReference type="CDD" id="cd18795">
    <property type="entry name" value="SF2_C_Ski2"/>
    <property type="match status" value="1"/>
</dbReference>
<keyword evidence="12" id="KW-1185">Reference proteome</keyword>
<evidence type="ECO:0000313" key="12">
    <source>
        <dbReference type="Proteomes" id="UP000789390"/>
    </source>
</evidence>
<feature type="domain" description="Helicase C-terminal" evidence="10">
    <location>
        <begin position="394"/>
        <end position="602"/>
    </location>
</feature>
<evidence type="ECO:0000256" key="2">
    <source>
        <dbReference type="ARBA" id="ARBA00022679"/>
    </source>
</evidence>
<keyword evidence="4" id="KW-0547">Nucleotide-binding</keyword>
<dbReference type="SUPFAM" id="SSF158702">
    <property type="entry name" value="Sec63 N-terminal domain-like"/>
    <property type="match status" value="1"/>
</dbReference>
<dbReference type="InterPro" id="IPR048960">
    <property type="entry name" value="POLQ-like_helical"/>
</dbReference>
<dbReference type="SUPFAM" id="SSF56672">
    <property type="entry name" value="DNA/RNA polymerases"/>
    <property type="match status" value="1"/>
</dbReference>
<dbReference type="InterPro" id="IPR001098">
    <property type="entry name" value="DNA-dir_DNA_pol_A_palm_dom"/>
</dbReference>
<reference evidence="11" key="1">
    <citation type="submission" date="2021-11" db="EMBL/GenBank/DDBJ databases">
        <authorList>
            <person name="Schell T."/>
        </authorList>
    </citation>
    <scope>NUCLEOTIDE SEQUENCE</scope>
    <source>
        <strain evidence="11">M5</strain>
    </source>
</reference>
<dbReference type="SMART" id="SM00482">
    <property type="entry name" value="POLAc"/>
    <property type="match status" value="1"/>
</dbReference>
<dbReference type="PROSITE" id="PS51192">
    <property type="entry name" value="HELICASE_ATP_BIND_1"/>
    <property type="match status" value="1"/>
</dbReference>
<dbReference type="GO" id="GO:0006261">
    <property type="term" value="P:DNA-templated DNA replication"/>
    <property type="evidence" value="ECO:0007669"/>
    <property type="project" value="InterPro"/>
</dbReference>
<evidence type="ECO:0000256" key="3">
    <source>
        <dbReference type="ARBA" id="ARBA00022695"/>
    </source>
</evidence>
<comment type="catalytic activity">
    <reaction evidence="7">
        <text>DNA(n) + a 2'-deoxyribonucleoside 5'-triphosphate = DNA(n+1) + diphosphate</text>
        <dbReference type="Rhea" id="RHEA:22508"/>
        <dbReference type="Rhea" id="RHEA-COMP:17339"/>
        <dbReference type="Rhea" id="RHEA-COMP:17340"/>
        <dbReference type="ChEBI" id="CHEBI:33019"/>
        <dbReference type="ChEBI" id="CHEBI:61560"/>
        <dbReference type="ChEBI" id="CHEBI:173112"/>
        <dbReference type="EC" id="2.7.7.7"/>
    </reaction>
</comment>
<keyword evidence="6" id="KW-0239">DNA-directed DNA polymerase</keyword>
<evidence type="ECO:0000259" key="9">
    <source>
        <dbReference type="PROSITE" id="PS51192"/>
    </source>
</evidence>
<dbReference type="CDD" id="cd18026">
    <property type="entry name" value="DEXHc_POLQ-like"/>
    <property type="match status" value="1"/>
</dbReference>
<dbReference type="Pfam" id="PF20470">
    <property type="entry name" value="HTH_61"/>
    <property type="match status" value="1"/>
</dbReference>
<evidence type="ECO:0000313" key="11">
    <source>
        <dbReference type="EMBL" id="CAH0103980.1"/>
    </source>
</evidence>
<dbReference type="FunFam" id="1.10.3380.20:FF:000008">
    <property type="entry name" value="DNA polymerase theta"/>
    <property type="match status" value="1"/>
</dbReference>
<dbReference type="EC" id="2.7.7.7" evidence="1"/>
<name>A0A8J2RVS4_9CRUS</name>
<organism evidence="11 12">
    <name type="scientific">Daphnia galeata</name>
    <dbReference type="NCBI Taxonomy" id="27404"/>
    <lineage>
        <taxon>Eukaryota</taxon>
        <taxon>Metazoa</taxon>
        <taxon>Ecdysozoa</taxon>
        <taxon>Arthropoda</taxon>
        <taxon>Crustacea</taxon>
        <taxon>Branchiopoda</taxon>
        <taxon>Diplostraca</taxon>
        <taxon>Cladocera</taxon>
        <taxon>Anomopoda</taxon>
        <taxon>Daphniidae</taxon>
        <taxon>Daphnia</taxon>
    </lineage>
</organism>
<dbReference type="GO" id="GO:0005524">
    <property type="term" value="F:ATP binding"/>
    <property type="evidence" value="ECO:0007669"/>
    <property type="project" value="UniProtKB-KW"/>
</dbReference>
<dbReference type="Gene3D" id="3.30.70.370">
    <property type="match status" value="1"/>
</dbReference>
<feature type="region of interest" description="Disordered" evidence="8">
    <location>
        <begin position="1035"/>
        <end position="1059"/>
    </location>
</feature>
<dbReference type="InterPro" id="IPR027417">
    <property type="entry name" value="P-loop_NTPase"/>
</dbReference>